<evidence type="ECO:0000256" key="5">
    <source>
        <dbReference type="ARBA" id="ARBA00023136"/>
    </source>
</evidence>
<comment type="similarity">
    <text evidence="6">Belongs to the ThrE exporter (TC 2.A.79) family.</text>
</comment>
<gene>
    <name evidence="9" type="ORF">HMPREF1042_2260</name>
</gene>
<comment type="subcellular location">
    <subcellularLocation>
        <location evidence="1">Cell membrane</location>
        <topology evidence="1">Multi-pass membrane protein</topology>
    </subcellularLocation>
</comment>
<organism evidence="9 10">
    <name type="scientific">Streptococcus constellatus subsp. pharyngis SK1060 = CCUG 46377</name>
    <dbReference type="NCBI Taxonomy" id="1035184"/>
    <lineage>
        <taxon>Bacteria</taxon>
        <taxon>Bacillati</taxon>
        <taxon>Bacillota</taxon>
        <taxon>Bacilli</taxon>
        <taxon>Lactobacillales</taxon>
        <taxon>Streptococcaceae</taxon>
        <taxon>Streptococcus</taxon>
        <taxon>Streptococcus anginosus group</taxon>
    </lineage>
</organism>
<feature type="transmembrane region" description="Helical" evidence="7">
    <location>
        <begin position="97"/>
        <end position="118"/>
    </location>
</feature>
<feature type="transmembrane region" description="Helical" evidence="7">
    <location>
        <begin position="63"/>
        <end position="85"/>
    </location>
</feature>
<keyword evidence="2" id="KW-1003">Cell membrane</keyword>
<dbReference type="InterPro" id="IPR010619">
    <property type="entry name" value="ThrE-like_N"/>
</dbReference>
<evidence type="ECO:0000313" key="9">
    <source>
        <dbReference type="EMBL" id="EGV06696.1"/>
    </source>
</evidence>
<evidence type="ECO:0000256" key="3">
    <source>
        <dbReference type="ARBA" id="ARBA00022692"/>
    </source>
</evidence>
<keyword evidence="5 7" id="KW-0472">Membrane</keyword>
<evidence type="ECO:0000313" key="10">
    <source>
        <dbReference type="Proteomes" id="UP000003287"/>
    </source>
</evidence>
<sequence>MFGGNLYDALGAALATFFGFSFSLLVNKYVRIPFVTAFAGAFVFGLLAQIWARYSGFPSSADLIIAGAVMPFVPGIALTNAVRDLMTNHLNSGMSKIFETLLITLALGAGTSVALVLMK</sequence>
<feature type="transmembrane region" description="Helical" evidence="7">
    <location>
        <begin position="6"/>
        <end position="25"/>
    </location>
</feature>
<accession>F9PAK3</accession>
<evidence type="ECO:0000256" key="7">
    <source>
        <dbReference type="SAM" id="Phobius"/>
    </source>
</evidence>
<evidence type="ECO:0000256" key="4">
    <source>
        <dbReference type="ARBA" id="ARBA00022989"/>
    </source>
</evidence>
<dbReference type="PANTHER" id="PTHR34390:SF2">
    <property type="entry name" value="SUCCINATE TRANSPORTER SUBUNIT YJJP-RELATED"/>
    <property type="match status" value="1"/>
</dbReference>
<reference evidence="9 10" key="1">
    <citation type="submission" date="2011-06" db="EMBL/GenBank/DDBJ databases">
        <authorList>
            <person name="Harkins D.M."/>
            <person name="Madupu R."/>
            <person name="Durkin A.S."/>
            <person name="Torralba M."/>
            <person name="Methe B."/>
            <person name="Sutton G.G."/>
            <person name="Nelson K.E."/>
        </authorList>
    </citation>
    <scope>NUCLEOTIDE SEQUENCE [LARGE SCALE GENOMIC DNA]</scope>
    <source>
        <strain evidence="9 10">SK1060</strain>
    </source>
</reference>
<evidence type="ECO:0000256" key="1">
    <source>
        <dbReference type="ARBA" id="ARBA00004651"/>
    </source>
</evidence>
<dbReference type="GO" id="GO:0015744">
    <property type="term" value="P:succinate transport"/>
    <property type="evidence" value="ECO:0007669"/>
    <property type="project" value="TreeGrafter"/>
</dbReference>
<name>F9PAK3_STRCV</name>
<dbReference type="Pfam" id="PF06738">
    <property type="entry name" value="ThrE"/>
    <property type="match status" value="1"/>
</dbReference>
<keyword evidence="4 7" id="KW-1133">Transmembrane helix</keyword>
<feature type="domain" description="Threonine/serine exporter-like N-terminal" evidence="8">
    <location>
        <begin position="1"/>
        <end position="117"/>
    </location>
</feature>
<proteinExistence type="inferred from homology"/>
<dbReference type="InterPro" id="IPR050539">
    <property type="entry name" value="ThrE_Dicarb/AminoAcid_Exp"/>
</dbReference>
<dbReference type="Proteomes" id="UP000003287">
    <property type="component" value="Unassembled WGS sequence"/>
</dbReference>
<keyword evidence="3 7" id="KW-0812">Transmembrane</keyword>
<dbReference type="GO" id="GO:0005886">
    <property type="term" value="C:plasma membrane"/>
    <property type="evidence" value="ECO:0007669"/>
    <property type="project" value="UniProtKB-SubCell"/>
</dbReference>
<dbReference type="eggNOG" id="COG2966">
    <property type="taxonomic scope" value="Bacteria"/>
</dbReference>
<evidence type="ECO:0000256" key="6">
    <source>
        <dbReference type="ARBA" id="ARBA00034125"/>
    </source>
</evidence>
<feature type="transmembrane region" description="Helical" evidence="7">
    <location>
        <begin position="32"/>
        <end position="51"/>
    </location>
</feature>
<evidence type="ECO:0000259" key="8">
    <source>
        <dbReference type="Pfam" id="PF06738"/>
    </source>
</evidence>
<evidence type="ECO:0000256" key="2">
    <source>
        <dbReference type="ARBA" id="ARBA00022475"/>
    </source>
</evidence>
<dbReference type="PANTHER" id="PTHR34390">
    <property type="entry name" value="UPF0442 PROTEIN YJJB-RELATED"/>
    <property type="match status" value="1"/>
</dbReference>
<dbReference type="EMBL" id="AFUP01000009">
    <property type="protein sequence ID" value="EGV06696.1"/>
    <property type="molecule type" value="Genomic_DNA"/>
</dbReference>
<dbReference type="GO" id="GO:0022857">
    <property type="term" value="F:transmembrane transporter activity"/>
    <property type="evidence" value="ECO:0007669"/>
    <property type="project" value="InterPro"/>
</dbReference>
<dbReference type="AlphaFoldDB" id="F9PAK3"/>
<protein>
    <recommendedName>
        <fullName evidence="8">Threonine/serine exporter-like N-terminal domain-containing protein</fullName>
    </recommendedName>
</protein>